<evidence type="ECO:0000256" key="1">
    <source>
        <dbReference type="SAM" id="MobiDB-lite"/>
    </source>
</evidence>
<dbReference type="Gene3D" id="2.40.50.100">
    <property type="match status" value="1"/>
</dbReference>
<dbReference type="GO" id="GO:0005634">
    <property type="term" value="C:nucleus"/>
    <property type="evidence" value="ECO:0007669"/>
    <property type="project" value="TreeGrafter"/>
</dbReference>
<proteinExistence type="predicted"/>
<dbReference type="PANTHER" id="PTHR13651">
    <property type="entry name" value="PROTEIN ABITRAM"/>
    <property type="match status" value="1"/>
</dbReference>
<sequence>MACLHLTCVAAPKPSTFDYFTERYYHQYLVKDCKGLDGNNCRLMVHSNGICVLCLDDSHAAVQAFRCSTGDGSVTVSSIVLGSGRGNSQIGSGKLHVVGKRKRNAAVCQVDTKMCTITLSNGGVYCVPACVHGYVLELNTALLERPALAVEAPSGEGYIAIISLSHNKINLSEYTKLSSPSGGDVVEDDEVVDEKSKKAEPLQQGKETPVF</sequence>
<dbReference type="InterPro" id="IPR011053">
    <property type="entry name" value="Single_hybrid_motif"/>
</dbReference>
<dbReference type="VEuPathDB" id="TriTrypDB:TvY486_0401200"/>
<dbReference type="EMBL" id="HE573020">
    <property type="protein sequence ID" value="CCC47454.1"/>
    <property type="molecule type" value="Genomic_DNA"/>
</dbReference>
<dbReference type="AlphaFoldDB" id="G0TU21"/>
<organism evidence="2">
    <name type="scientific">Trypanosoma vivax (strain Y486)</name>
    <dbReference type="NCBI Taxonomy" id="1055687"/>
    <lineage>
        <taxon>Eukaryota</taxon>
        <taxon>Discoba</taxon>
        <taxon>Euglenozoa</taxon>
        <taxon>Kinetoplastea</taxon>
        <taxon>Metakinetoplastina</taxon>
        <taxon>Trypanosomatida</taxon>
        <taxon>Trypanosomatidae</taxon>
        <taxon>Trypanosoma</taxon>
        <taxon>Duttonella</taxon>
    </lineage>
</organism>
<gene>
    <name evidence="2" type="ORF">TVY486_0401200</name>
</gene>
<dbReference type="OMA" id="QEDTNIC"/>
<dbReference type="SUPFAM" id="SSF51230">
    <property type="entry name" value="Single hybrid motif"/>
    <property type="match status" value="1"/>
</dbReference>
<name>G0TU21_TRYVY</name>
<reference evidence="2" key="1">
    <citation type="journal article" date="2012" name="Proc. Natl. Acad. Sci. U.S.A.">
        <title>Antigenic diversity is generated by distinct evolutionary mechanisms in African trypanosome species.</title>
        <authorList>
            <person name="Jackson A.P."/>
            <person name="Berry A."/>
            <person name="Aslett M."/>
            <person name="Allison H.C."/>
            <person name="Burton P."/>
            <person name="Vavrova-Anderson J."/>
            <person name="Brown R."/>
            <person name="Browne H."/>
            <person name="Corton N."/>
            <person name="Hauser H."/>
            <person name="Gamble J."/>
            <person name="Gilderthorp R."/>
            <person name="Marcello L."/>
            <person name="McQuillan J."/>
            <person name="Otto T.D."/>
            <person name="Quail M.A."/>
            <person name="Sanders M.J."/>
            <person name="van Tonder A."/>
            <person name="Ginger M.L."/>
            <person name="Field M.C."/>
            <person name="Barry J.D."/>
            <person name="Hertz-Fowler C."/>
            <person name="Berriman M."/>
        </authorList>
    </citation>
    <scope>NUCLEOTIDE SEQUENCE</scope>
    <source>
        <strain evidence="2">Y486</strain>
    </source>
</reference>
<evidence type="ECO:0008006" key="3">
    <source>
        <dbReference type="Google" id="ProtNLM"/>
    </source>
</evidence>
<dbReference type="PANTHER" id="PTHR13651:SF0">
    <property type="entry name" value="PROTEIN ABITRAM"/>
    <property type="match status" value="1"/>
</dbReference>
<dbReference type="InterPro" id="IPR039169">
    <property type="entry name" value="Abitram"/>
</dbReference>
<evidence type="ECO:0000313" key="2">
    <source>
        <dbReference type="EMBL" id="CCC47454.1"/>
    </source>
</evidence>
<protein>
    <recommendedName>
        <fullName evidence="3">Protein Abitram</fullName>
    </recommendedName>
</protein>
<feature type="region of interest" description="Disordered" evidence="1">
    <location>
        <begin position="177"/>
        <end position="211"/>
    </location>
</feature>
<accession>G0TU21</accession>